<dbReference type="Proteomes" id="UP001516464">
    <property type="component" value="Unassembled WGS sequence"/>
</dbReference>
<evidence type="ECO:0000313" key="2">
    <source>
        <dbReference type="Proteomes" id="UP001516464"/>
    </source>
</evidence>
<organism evidence="1 2">
    <name type="scientific">Astathelohania contejeani</name>
    <dbReference type="NCBI Taxonomy" id="164912"/>
    <lineage>
        <taxon>Eukaryota</taxon>
        <taxon>Fungi</taxon>
        <taxon>Fungi incertae sedis</taxon>
        <taxon>Microsporidia</taxon>
        <taxon>Astathelohaniidae</taxon>
        <taxon>Astathelohania</taxon>
    </lineage>
</organism>
<sequence length="128" mass="15031">MNDHSKLIAMLYTLNKTFPEEIKKINPEYLTTYELKEKYSNLLENIIKGVRNEIKLISEKEMIPEPSYTEFCYFKLLGTLKESKPFYLPFNGAVETVSLDESDYKCPFCGEIFNEDTIDDHIKQEVNK</sequence>
<comment type="caution">
    <text evidence="1">The sequence shown here is derived from an EMBL/GenBank/DDBJ whole genome shotgun (WGS) entry which is preliminary data.</text>
</comment>
<protein>
    <recommendedName>
        <fullName evidence="3">C2H2-type domain-containing protein</fullName>
    </recommendedName>
</protein>
<proteinExistence type="predicted"/>
<evidence type="ECO:0000313" key="1">
    <source>
        <dbReference type="EMBL" id="KAF7684027.1"/>
    </source>
</evidence>
<keyword evidence="2" id="KW-1185">Reference proteome</keyword>
<name>A0ABQ7I0N4_9MICR</name>
<reference evidence="1 2" key="1">
    <citation type="submission" date="2019-01" db="EMBL/GenBank/DDBJ databases">
        <title>Genomes sequencing and comparative genomics of infectious freshwater microsporidia, Cucumispora dikerogammari and Thelohania contejeani.</title>
        <authorList>
            <person name="Cormier A."/>
            <person name="Giraud I."/>
            <person name="Wattier R."/>
            <person name="Teixeira M."/>
            <person name="Grandjean F."/>
            <person name="Rigaud T."/>
            <person name="Cordaux R."/>
        </authorList>
    </citation>
    <scope>NUCLEOTIDE SEQUENCE [LARGE SCALE GENOMIC DNA]</scope>
    <source>
        <strain evidence="1">T1</strain>
        <tissue evidence="1">Spores</tissue>
    </source>
</reference>
<dbReference type="EMBL" id="SBIQ01000033">
    <property type="protein sequence ID" value="KAF7684027.1"/>
    <property type="molecule type" value="Genomic_DNA"/>
</dbReference>
<gene>
    <name evidence="1" type="ORF">TCON_0768</name>
</gene>
<evidence type="ECO:0008006" key="3">
    <source>
        <dbReference type="Google" id="ProtNLM"/>
    </source>
</evidence>
<accession>A0ABQ7I0N4</accession>